<gene>
    <name evidence="3" type="ORF">RchiOBHm_Chr5g0042361</name>
</gene>
<dbReference type="Pfam" id="PF03101">
    <property type="entry name" value="FAR1"/>
    <property type="match status" value="2"/>
</dbReference>
<comment type="caution">
    <text evidence="3">The sequence shown here is derived from an EMBL/GenBank/DDBJ whole genome shotgun (WGS) entry which is preliminary data.</text>
</comment>
<dbReference type="EMBL" id="PDCK01000043">
    <property type="protein sequence ID" value="PRQ32077.1"/>
    <property type="molecule type" value="Genomic_DNA"/>
</dbReference>
<dbReference type="Proteomes" id="UP000238479">
    <property type="component" value="Chromosome 5"/>
</dbReference>
<dbReference type="InterPro" id="IPR004330">
    <property type="entry name" value="FAR1_DNA_bnd_dom"/>
</dbReference>
<feature type="domain" description="FAR1" evidence="2">
    <location>
        <begin position="77"/>
        <end position="122"/>
    </location>
</feature>
<sequence>MDGSGMRFSEPNYHGWSVDEDDFSDEYEELFSDEEASQSANMDENLDCLHFNGKKYEDLRSSDMIGVEFSSVKEVDTFYAYYSLAMGFSFRKEKLCRNAAQVVVRRQLVCSKEGERKKRGKSDPSFASEIISCAKNTSPPHGTKPVCKRKTVNQKPIVEDADTRSMKRSGKQFGDGEHEKKRQRPPQRNITRGNCQARITARRCKENGVFRVVQFITEHNHDLATTEFVPFLRSHRKVRDHDVAQVTALKKVSVGTCRAYELLVHQAGGHEFFGFLIKDLYNKMDSEGRNSWLMVTPSPQLVS</sequence>
<dbReference type="PANTHER" id="PTHR47718">
    <property type="entry name" value="OS01G0519700 PROTEIN"/>
    <property type="match status" value="1"/>
</dbReference>
<dbReference type="AlphaFoldDB" id="A0A2P6QD18"/>
<organism evidence="3 4">
    <name type="scientific">Rosa chinensis</name>
    <name type="common">China rose</name>
    <dbReference type="NCBI Taxonomy" id="74649"/>
    <lineage>
        <taxon>Eukaryota</taxon>
        <taxon>Viridiplantae</taxon>
        <taxon>Streptophyta</taxon>
        <taxon>Embryophyta</taxon>
        <taxon>Tracheophyta</taxon>
        <taxon>Spermatophyta</taxon>
        <taxon>Magnoliopsida</taxon>
        <taxon>eudicotyledons</taxon>
        <taxon>Gunneridae</taxon>
        <taxon>Pentapetalae</taxon>
        <taxon>rosids</taxon>
        <taxon>fabids</taxon>
        <taxon>Rosales</taxon>
        <taxon>Rosaceae</taxon>
        <taxon>Rosoideae</taxon>
        <taxon>Rosoideae incertae sedis</taxon>
        <taxon>Rosa</taxon>
    </lineage>
</organism>
<name>A0A2P6QD18_ROSCH</name>
<evidence type="ECO:0000259" key="2">
    <source>
        <dbReference type="Pfam" id="PF03101"/>
    </source>
</evidence>
<evidence type="ECO:0000256" key="1">
    <source>
        <dbReference type="SAM" id="MobiDB-lite"/>
    </source>
</evidence>
<proteinExistence type="predicted"/>
<evidence type="ECO:0000313" key="4">
    <source>
        <dbReference type="Proteomes" id="UP000238479"/>
    </source>
</evidence>
<reference evidence="3 4" key="1">
    <citation type="journal article" date="2018" name="Nat. Genet.">
        <title>The Rosa genome provides new insights in the design of modern roses.</title>
        <authorList>
            <person name="Bendahmane M."/>
        </authorList>
    </citation>
    <scope>NUCLEOTIDE SEQUENCE [LARGE SCALE GENOMIC DNA]</scope>
    <source>
        <strain evidence="4">cv. Old Blush</strain>
    </source>
</reference>
<protein>
    <submittedName>
        <fullName evidence="3">Putative transcription factor FAR family</fullName>
    </submittedName>
</protein>
<feature type="region of interest" description="Disordered" evidence="1">
    <location>
        <begin position="133"/>
        <end position="193"/>
    </location>
</feature>
<feature type="domain" description="FAR1" evidence="2">
    <location>
        <begin position="172"/>
        <end position="224"/>
    </location>
</feature>
<accession>A0A2P6QD18</accession>
<keyword evidence="4" id="KW-1185">Reference proteome</keyword>
<dbReference type="Gramene" id="PRQ32077">
    <property type="protein sequence ID" value="PRQ32077"/>
    <property type="gene ID" value="RchiOBHm_Chr5g0042361"/>
</dbReference>
<evidence type="ECO:0000313" key="3">
    <source>
        <dbReference type="EMBL" id="PRQ32077.1"/>
    </source>
</evidence>